<dbReference type="EC" id="2.4.2.10" evidence="2 6"/>
<feature type="binding site" evidence="6">
    <location>
        <position position="126"/>
    </location>
    <ligand>
        <name>orotate</name>
        <dbReference type="ChEBI" id="CHEBI:30839"/>
    </ligand>
</feature>
<dbReference type="AlphaFoldDB" id="A0A345BWW8"/>
<evidence type="ECO:0000256" key="1">
    <source>
        <dbReference type="ARBA" id="ARBA00004889"/>
    </source>
</evidence>
<dbReference type="PANTHER" id="PTHR19278">
    <property type="entry name" value="OROTATE PHOSPHORIBOSYLTRANSFERASE"/>
    <property type="match status" value="1"/>
</dbReference>
<evidence type="ECO:0000313" key="8">
    <source>
        <dbReference type="EMBL" id="AXF55449.1"/>
    </source>
</evidence>
<dbReference type="GO" id="GO:0019856">
    <property type="term" value="P:pyrimidine nucleobase biosynthetic process"/>
    <property type="evidence" value="ECO:0007669"/>
    <property type="project" value="TreeGrafter"/>
</dbReference>
<comment type="pathway">
    <text evidence="1 6">Pyrimidine metabolism; UMP biosynthesis via de novo pathway; UMP from orotate: step 1/2.</text>
</comment>
<dbReference type="OrthoDB" id="9802134at2"/>
<dbReference type="InterPro" id="IPR023031">
    <property type="entry name" value="OPRT"/>
</dbReference>
<evidence type="ECO:0000256" key="6">
    <source>
        <dbReference type="HAMAP-Rule" id="MF_01208"/>
    </source>
</evidence>
<dbReference type="CDD" id="cd06223">
    <property type="entry name" value="PRTases_typeI"/>
    <property type="match status" value="1"/>
</dbReference>
<organism evidence="8 9">
    <name type="scientific">Salicibibacter kimchii</name>
    <dbReference type="NCBI Taxonomy" id="2099786"/>
    <lineage>
        <taxon>Bacteria</taxon>
        <taxon>Bacillati</taxon>
        <taxon>Bacillota</taxon>
        <taxon>Bacilli</taxon>
        <taxon>Bacillales</taxon>
        <taxon>Bacillaceae</taxon>
        <taxon>Salicibibacter</taxon>
    </lineage>
</organism>
<dbReference type="Gene3D" id="3.40.50.2020">
    <property type="match status" value="1"/>
</dbReference>
<comment type="similarity">
    <text evidence="6">Belongs to the purine/pyrimidine phosphoribosyltransferase family. PyrE subfamily.</text>
</comment>
<comment type="function">
    <text evidence="6">Catalyzes the transfer of a ribosyl phosphate group from 5-phosphoribose 1-diphosphate to orotate, leading to the formation of orotidine monophosphate (OMP).</text>
</comment>
<evidence type="ECO:0000256" key="2">
    <source>
        <dbReference type="ARBA" id="ARBA00011971"/>
    </source>
</evidence>
<dbReference type="NCBIfam" id="TIGR00336">
    <property type="entry name" value="pyrE"/>
    <property type="match status" value="1"/>
</dbReference>
<comment type="catalytic activity">
    <reaction evidence="6">
        <text>orotidine 5'-phosphate + diphosphate = orotate + 5-phospho-alpha-D-ribose 1-diphosphate</text>
        <dbReference type="Rhea" id="RHEA:10380"/>
        <dbReference type="ChEBI" id="CHEBI:30839"/>
        <dbReference type="ChEBI" id="CHEBI:33019"/>
        <dbReference type="ChEBI" id="CHEBI:57538"/>
        <dbReference type="ChEBI" id="CHEBI:58017"/>
        <dbReference type="EC" id="2.4.2.10"/>
    </reaction>
</comment>
<comment type="cofactor">
    <cofactor evidence="6">
        <name>Mg(2+)</name>
        <dbReference type="ChEBI" id="CHEBI:18420"/>
    </cofactor>
</comment>
<keyword evidence="3 6" id="KW-0328">Glycosyltransferase</keyword>
<keyword evidence="9" id="KW-1185">Reference proteome</keyword>
<dbReference type="GO" id="GO:0044205">
    <property type="term" value="P:'de novo' UMP biosynthetic process"/>
    <property type="evidence" value="ECO:0007669"/>
    <property type="project" value="UniProtKB-UniRule"/>
</dbReference>
<dbReference type="Proteomes" id="UP000252100">
    <property type="component" value="Chromosome"/>
</dbReference>
<evidence type="ECO:0000259" key="7">
    <source>
        <dbReference type="Pfam" id="PF00156"/>
    </source>
</evidence>
<dbReference type="HAMAP" id="MF_01208">
    <property type="entry name" value="PyrE"/>
    <property type="match status" value="1"/>
</dbReference>
<dbReference type="KEGG" id="rue:DT065_05040"/>
<evidence type="ECO:0000256" key="3">
    <source>
        <dbReference type="ARBA" id="ARBA00022676"/>
    </source>
</evidence>
<evidence type="ECO:0000256" key="5">
    <source>
        <dbReference type="ARBA" id="ARBA00022975"/>
    </source>
</evidence>
<keyword evidence="4 6" id="KW-0808">Transferase</keyword>
<evidence type="ECO:0000313" key="9">
    <source>
        <dbReference type="Proteomes" id="UP000252100"/>
    </source>
</evidence>
<dbReference type="InterPro" id="IPR029057">
    <property type="entry name" value="PRTase-like"/>
</dbReference>
<dbReference type="RefSeq" id="WP_114371445.1">
    <property type="nucleotide sequence ID" value="NZ_CP031092.1"/>
</dbReference>
<comment type="caution">
    <text evidence="6">Lacks conserved residue(s) required for the propagation of feature annotation.</text>
</comment>
<dbReference type="Pfam" id="PF00156">
    <property type="entry name" value="Pribosyltran"/>
    <property type="match status" value="1"/>
</dbReference>
<protein>
    <recommendedName>
        <fullName evidence="2 6">Orotate phosphoribosyltransferase</fullName>
        <shortName evidence="6">OPRT</shortName>
        <shortName evidence="6">OPRTase</shortName>
        <ecNumber evidence="2 6">2.4.2.10</ecNumber>
    </recommendedName>
</protein>
<proteinExistence type="inferred from homology"/>
<comment type="subunit">
    <text evidence="6">Homodimer.</text>
</comment>
<feature type="binding site" description="in other chain" evidence="6">
    <location>
        <begin position="122"/>
        <end position="130"/>
    </location>
    <ligand>
        <name>5-phospho-alpha-D-ribose 1-diphosphate</name>
        <dbReference type="ChEBI" id="CHEBI:58017"/>
        <note>ligand shared between dimeric partners</note>
    </ligand>
</feature>
<reference evidence="8 9" key="1">
    <citation type="journal article" date="2018" name="J. Microbiol.">
        <title>Salicibibacter kimchii gen. nov., sp. nov., a moderately halophilic and alkalitolerant bacterium in the family Bacillaceae, isolated from kimchi.</title>
        <authorList>
            <person name="Jang J.Y."/>
            <person name="Oh Y.J."/>
            <person name="Lim S.K."/>
            <person name="Park H.K."/>
            <person name="Lee C."/>
            <person name="Kim J.Y."/>
            <person name="Lee M.A."/>
            <person name="Choi H.J."/>
        </authorList>
    </citation>
    <scope>NUCLEOTIDE SEQUENCE [LARGE SCALE GENOMIC DNA]</scope>
    <source>
        <strain evidence="8 9">NKC1-1</strain>
    </source>
</reference>
<dbReference type="GO" id="GO:0004588">
    <property type="term" value="F:orotate phosphoribosyltransferase activity"/>
    <property type="evidence" value="ECO:0007669"/>
    <property type="project" value="UniProtKB-UniRule"/>
</dbReference>
<dbReference type="PANTHER" id="PTHR19278:SF9">
    <property type="entry name" value="URIDINE 5'-MONOPHOSPHATE SYNTHASE"/>
    <property type="match status" value="1"/>
</dbReference>
<gene>
    <name evidence="6" type="primary">pyrE</name>
    <name evidence="8" type="ORF">DT065_05040</name>
</gene>
<keyword evidence="5 6" id="KW-0665">Pyrimidine biosynthesis</keyword>
<name>A0A345BWW8_9BACI</name>
<feature type="binding site" evidence="6">
    <location>
        <position position="102"/>
    </location>
    <ligand>
        <name>5-phospho-alpha-D-ribose 1-diphosphate</name>
        <dbReference type="ChEBI" id="CHEBI:58017"/>
        <note>ligand shared between dimeric partners</note>
    </ligand>
</feature>
<dbReference type="EMBL" id="CP031092">
    <property type="protein sequence ID" value="AXF55449.1"/>
    <property type="molecule type" value="Genomic_DNA"/>
</dbReference>
<sequence>MDRQIELASELLSIGAVSLQPNEPFTWSSGLKAPIYCDNRLTLSFPGLRTKIAEAYSDEIRRHYSEADIIAGTATAGIPHATLVADRLELPMVYVRGKAKGHGKQNQIEGSASVGQKAVVVEDLISTGGSAIEAAKALEAAGVEVLGIVAIFSYGLTIGERNFAEADLCLETITDFNALITASIHNGVIAEEDRNVLRAWQRDPETWGGVTQANR</sequence>
<evidence type="ECO:0000256" key="4">
    <source>
        <dbReference type="ARBA" id="ARBA00022679"/>
    </source>
</evidence>
<feature type="binding site" evidence="6">
    <location>
        <position position="96"/>
    </location>
    <ligand>
        <name>5-phospho-alpha-D-ribose 1-diphosphate</name>
        <dbReference type="ChEBI" id="CHEBI:58017"/>
        <note>ligand shared between dimeric partners</note>
    </ligand>
</feature>
<dbReference type="InterPro" id="IPR000836">
    <property type="entry name" value="PRTase_dom"/>
</dbReference>
<dbReference type="GO" id="GO:0000287">
    <property type="term" value="F:magnesium ion binding"/>
    <property type="evidence" value="ECO:0007669"/>
    <property type="project" value="UniProtKB-UniRule"/>
</dbReference>
<accession>A0A345BWW8</accession>
<feature type="domain" description="Phosphoribosyltransferase" evidence="7">
    <location>
        <begin position="53"/>
        <end position="153"/>
    </location>
</feature>
<dbReference type="UniPathway" id="UPA00070">
    <property type="reaction ID" value="UER00119"/>
</dbReference>
<dbReference type="InterPro" id="IPR004467">
    <property type="entry name" value="Or_phspho_trans_dom"/>
</dbReference>
<keyword evidence="6" id="KW-0460">Magnesium</keyword>
<dbReference type="SUPFAM" id="SSF53271">
    <property type="entry name" value="PRTase-like"/>
    <property type="match status" value="1"/>
</dbReference>
<feature type="binding site" evidence="6">
    <location>
        <position position="100"/>
    </location>
    <ligand>
        <name>5-phospho-alpha-D-ribose 1-diphosphate</name>
        <dbReference type="ChEBI" id="CHEBI:58017"/>
        <note>ligand shared between dimeric partners</note>
    </ligand>
</feature>